<sequence>MGLQYNMSTSCTSESSPSLSRKKMILDKYKRARSACSISSSSPEVSKEKTANEKLFDRECKELQRNLDKSFDSNVVDSSSASDASEPRLQNGRHSDSYDTDEDIRVPMEGVLHFKSPFINKKNESVYYESRGRMEPMDWSILNDNKKSEHSKKKNDIYQSKAEKVITINECSERKPEVSPEFLNFEQNSTTSKKTYEVRNNFKRFSMNLPIWVLQKKINSKPKDSLPVTPKIREAFKCLQSDVHFMDLIDRPINESAALSSKESNSRNVPITVESTGASIIKQSGYNLNGSKHLCEFDSHDSLGTLGVPNLPDVERTKCIDEYSDESLYFRKSSSKSRSIDEYDDEMFNFMKPSTKSTFNSNDISTSSALKTPPSKTDLHQVNKGLVTLSKSESPSSRAQLYFNKIKNMQEAKLNCSMDSDDISLGASTRHNDDSVSKKSVIFNYEFFKHKLKNTSTQYSPVHNEKREIEEKIKEKDDININEKLLTKEIQTREFIMSNRNAFTEKTNEVEISNIKIFPKAEPFLTAVSTRYFTKPLKKEEEQVDAKTNDTNKVVTTDVLDIYTVKKSTTVNPNSSLCNNESNSSQDLYLSFDNTSKDDVLAVVTKDNEENRIQSYQHVTPTITDKLQDTASSEDDDHSIFCSCKYDDDTKSSLVIEEIDDSNTLENKNSIISNLNTTPVDIEALYKGMIDSDEEFDIVNVDRFPPYASIFNKLMEVKEAQKAIATGVLNVDDPEFDSKVQAYTSHNNSNRAICFDKSKSTESSLEISDNHYSSIDASASSNTDSDCKMSTFGSLNSLSSNKDNIFGNLKIDTSLLDNSIHVYYGNKPERKKTNTLPNDKDGRSNKMTKIANVLNKYRKNAKPKVTEELKKEGVQISVQLQADTTSNSKQLSKRLRLLNEIKKRKAQLTGDKH</sequence>
<dbReference type="AlphaFoldDB" id="A0A232FH04"/>
<dbReference type="OrthoDB" id="10691749at2759"/>
<keyword evidence="3" id="KW-1185">Reference proteome</keyword>
<comment type="caution">
    <text evidence="2">The sequence shown here is derived from an EMBL/GenBank/DDBJ whole genome shotgun (WGS) entry which is preliminary data.</text>
</comment>
<organism evidence="2 3">
    <name type="scientific">Trichomalopsis sarcophagae</name>
    <dbReference type="NCBI Taxonomy" id="543379"/>
    <lineage>
        <taxon>Eukaryota</taxon>
        <taxon>Metazoa</taxon>
        <taxon>Ecdysozoa</taxon>
        <taxon>Arthropoda</taxon>
        <taxon>Hexapoda</taxon>
        <taxon>Insecta</taxon>
        <taxon>Pterygota</taxon>
        <taxon>Neoptera</taxon>
        <taxon>Endopterygota</taxon>
        <taxon>Hymenoptera</taxon>
        <taxon>Apocrita</taxon>
        <taxon>Proctotrupomorpha</taxon>
        <taxon>Chalcidoidea</taxon>
        <taxon>Pteromalidae</taxon>
        <taxon>Pteromalinae</taxon>
        <taxon>Trichomalopsis</taxon>
    </lineage>
</organism>
<evidence type="ECO:0000256" key="1">
    <source>
        <dbReference type="SAM" id="MobiDB-lite"/>
    </source>
</evidence>
<evidence type="ECO:0000313" key="3">
    <source>
        <dbReference type="Proteomes" id="UP000215335"/>
    </source>
</evidence>
<feature type="region of interest" description="Disordered" evidence="1">
    <location>
        <begin position="71"/>
        <end position="101"/>
    </location>
</feature>
<reference evidence="2 3" key="1">
    <citation type="journal article" date="2017" name="Curr. Biol.">
        <title>The Evolution of Venom by Co-option of Single-Copy Genes.</title>
        <authorList>
            <person name="Martinson E.O."/>
            <person name="Mrinalini"/>
            <person name="Kelkar Y.D."/>
            <person name="Chang C.H."/>
            <person name="Werren J.H."/>
        </authorList>
    </citation>
    <scope>NUCLEOTIDE SEQUENCE [LARGE SCALE GENOMIC DNA]</scope>
    <source>
        <strain evidence="2 3">Alberta</strain>
        <tissue evidence="2">Whole body</tissue>
    </source>
</reference>
<accession>A0A232FH04</accession>
<dbReference type="Proteomes" id="UP000215335">
    <property type="component" value="Unassembled WGS sequence"/>
</dbReference>
<feature type="compositionally biased region" description="Basic and acidic residues" evidence="1">
    <location>
        <begin position="45"/>
        <end position="55"/>
    </location>
</feature>
<feature type="compositionally biased region" description="Low complexity" evidence="1">
    <location>
        <begin position="34"/>
        <end position="44"/>
    </location>
</feature>
<dbReference type="EMBL" id="NNAY01000207">
    <property type="protein sequence ID" value="OXU30024.1"/>
    <property type="molecule type" value="Genomic_DNA"/>
</dbReference>
<proteinExistence type="predicted"/>
<gene>
    <name evidence="2" type="ORF">TSAR_007889</name>
</gene>
<protein>
    <submittedName>
        <fullName evidence="2">Uncharacterized protein</fullName>
    </submittedName>
</protein>
<feature type="region of interest" description="Disordered" evidence="1">
    <location>
        <begin position="34"/>
        <end position="55"/>
    </location>
</feature>
<evidence type="ECO:0000313" key="2">
    <source>
        <dbReference type="EMBL" id="OXU30024.1"/>
    </source>
</evidence>
<name>A0A232FH04_9HYME</name>
<feature type="compositionally biased region" description="Low complexity" evidence="1">
    <location>
        <begin position="72"/>
        <end position="84"/>
    </location>
</feature>